<name>A0A1L8STS7_9ENTE</name>
<proteinExistence type="predicted"/>
<keyword evidence="1" id="KW-0378">Hydrolase</keyword>
<evidence type="ECO:0000259" key="2">
    <source>
        <dbReference type="Pfam" id="PF07859"/>
    </source>
</evidence>
<dbReference type="RefSeq" id="WP_071862690.1">
    <property type="nucleotide sequence ID" value="NZ_JBHLVS010000010.1"/>
</dbReference>
<dbReference type="PANTHER" id="PTHR48081">
    <property type="entry name" value="AB HYDROLASE SUPERFAMILY PROTEIN C4A8.06C"/>
    <property type="match status" value="1"/>
</dbReference>
<evidence type="ECO:0000313" key="4">
    <source>
        <dbReference type="Proteomes" id="UP000183700"/>
    </source>
</evidence>
<feature type="domain" description="Alpha/beta hydrolase fold-3" evidence="2">
    <location>
        <begin position="28"/>
        <end position="236"/>
    </location>
</feature>
<dbReference type="InterPro" id="IPR050300">
    <property type="entry name" value="GDXG_lipolytic_enzyme"/>
</dbReference>
<dbReference type="EMBL" id="JXKM01000007">
    <property type="protein sequence ID" value="OJG35378.1"/>
    <property type="molecule type" value="Genomic_DNA"/>
</dbReference>
<sequence>MINDVVYDEKNQLTLDIYEPETIEVAIILIHGGGWFRGDKAKEQALAERLTTDGFLVVAPNYRLAPDHLFPAAMEDLLTVYDWLVASDYPVKDKITALGSSAGGNLAIELALQKGIPAASWSGIIDLYPWVQEHPEVVAAMNQKPDFDKQASGKIDQDGANDAFYKWFILNYVNQDMDLLKQADPLQRVSSKSGPLFIANSLHELVPLSGVYHLQAALAEAGVPSENKLITGTVHGEGYADVAYQPTLQFLKSNLSERLSRTRSAFEQ</sequence>
<dbReference type="GO" id="GO:0016787">
    <property type="term" value="F:hydrolase activity"/>
    <property type="evidence" value="ECO:0007669"/>
    <property type="project" value="UniProtKB-KW"/>
</dbReference>
<dbReference type="Proteomes" id="UP000183700">
    <property type="component" value="Unassembled WGS sequence"/>
</dbReference>
<accession>A0A1L8STS7</accession>
<dbReference type="AlphaFoldDB" id="A0A1L8STS7"/>
<dbReference type="InterPro" id="IPR029058">
    <property type="entry name" value="AB_hydrolase_fold"/>
</dbReference>
<dbReference type="Gene3D" id="3.40.50.1820">
    <property type="entry name" value="alpha/beta hydrolase"/>
    <property type="match status" value="1"/>
</dbReference>
<reference evidence="3 4" key="1">
    <citation type="submission" date="2014-12" db="EMBL/GenBank/DDBJ databases">
        <title>Draft genome sequences of 29 type strains of Enterococci.</title>
        <authorList>
            <person name="Zhong Z."/>
            <person name="Sun Z."/>
            <person name="Liu W."/>
            <person name="Zhang W."/>
            <person name="Zhang H."/>
        </authorList>
    </citation>
    <scope>NUCLEOTIDE SEQUENCE [LARGE SCALE GENOMIC DNA]</scope>
    <source>
        <strain evidence="3 4">DSM 22802</strain>
    </source>
</reference>
<dbReference type="InterPro" id="IPR013094">
    <property type="entry name" value="AB_hydrolase_3"/>
</dbReference>
<keyword evidence="4" id="KW-1185">Reference proteome</keyword>
<organism evidence="3 4">
    <name type="scientific">Enterococcus devriesei</name>
    <dbReference type="NCBI Taxonomy" id="319970"/>
    <lineage>
        <taxon>Bacteria</taxon>
        <taxon>Bacillati</taxon>
        <taxon>Bacillota</taxon>
        <taxon>Bacilli</taxon>
        <taxon>Lactobacillales</taxon>
        <taxon>Enterococcaceae</taxon>
        <taxon>Enterococcus</taxon>
    </lineage>
</organism>
<dbReference type="OrthoDB" id="9815425at2"/>
<evidence type="ECO:0000256" key="1">
    <source>
        <dbReference type="ARBA" id="ARBA00022801"/>
    </source>
</evidence>
<protein>
    <recommendedName>
        <fullName evidence="2">Alpha/beta hydrolase fold-3 domain-containing protein</fullName>
    </recommendedName>
</protein>
<evidence type="ECO:0000313" key="3">
    <source>
        <dbReference type="EMBL" id="OJG35378.1"/>
    </source>
</evidence>
<comment type="caution">
    <text evidence="3">The sequence shown here is derived from an EMBL/GenBank/DDBJ whole genome shotgun (WGS) entry which is preliminary data.</text>
</comment>
<gene>
    <name evidence="3" type="ORF">RV00_GL002932</name>
</gene>
<dbReference type="SUPFAM" id="SSF53474">
    <property type="entry name" value="alpha/beta-Hydrolases"/>
    <property type="match status" value="1"/>
</dbReference>
<dbReference type="Pfam" id="PF07859">
    <property type="entry name" value="Abhydrolase_3"/>
    <property type="match status" value="1"/>
</dbReference>
<dbReference type="STRING" id="319970.RV00_GL002932"/>